<name>A0A388JXW2_CHABU</name>
<protein>
    <submittedName>
        <fullName evidence="2">Uncharacterized protein</fullName>
    </submittedName>
</protein>
<dbReference type="EMBL" id="BFEA01000030">
    <property type="protein sequence ID" value="GBG62582.1"/>
    <property type="molecule type" value="Genomic_DNA"/>
</dbReference>
<dbReference type="AlphaFoldDB" id="A0A388JXW2"/>
<evidence type="ECO:0000256" key="1">
    <source>
        <dbReference type="SAM" id="MobiDB-lite"/>
    </source>
</evidence>
<sequence length="85" mass="8873">MADVHMDGAYVPAPAPAAAGREMSEAPAALTGGGGSVASRGPQRKKRTVHQNLGGGKCNCGYLAMEINPLEWRYSGWDDVGMGRL</sequence>
<keyword evidence="3" id="KW-1185">Reference proteome</keyword>
<proteinExistence type="predicted"/>
<accession>A0A388JXW2</accession>
<feature type="region of interest" description="Disordered" evidence="1">
    <location>
        <begin position="17"/>
        <end position="50"/>
    </location>
</feature>
<reference evidence="2 3" key="1">
    <citation type="journal article" date="2018" name="Cell">
        <title>The Chara Genome: Secondary Complexity and Implications for Plant Terrestrialization.</title>
        <authorList>
            <person name="Nishiyama T."/>
            <person name="Sakayama H."/>
            <person name="Vries J.D."/>
            <person name="Buschmann H."/>
            <person name="Saint-Marcoux D."/>
            <person name="Ullrich K.K."/>
            <person name="Haas F.B."/>
            <person name="Vanderstraeten L."/>
            <person name="Becker D."/>
            <person name="Lang D."/>
            <person name="Vosolsobe S."/>
            <person name="Rombauts S."/>
            <person name="Wilhelmsson P.K.I."/>
            <person name="Janitza P."/>
            <person name="Kern R."/>
            <person name="Heyl A."/>
            <person name="Rumpler F."/>
            <person name="Villalobos L.I.A.C."/>
            <person name="Clay J.M."/>
            <person name="Skokan R."/>
            <person name="Toyoda A."/>
            <person name="Suzuki Y."/>
            <person name="Kagoshima H."/>
            <person name="Schijlen E."/>
            <person name="Tajeshwar N."/>
            <person name="Catarino B."/>
            <person name="Hetherington A.J."/>
            <person name="Saltykova A."/>
            <person name="Bonnot C."/>
            <person name="Breuninger H."/>
            <person name="Symeonidi A."/>
            <person name="Radhakrishnan G.V."/>
            <person name="Van Nieuwerburgh F."/>
            <person name="Deforce D."/>
            <person name="Chang C."/>
            <person name="Karol K.G."/>
            <person name="Hedrich R."/>
            <person name="Ulvskov P."/>
            <person name="Glockner G."/>
            <person name="Delwiche C.F."/>
            <person name="Petrasek J."/>
            <person name="Van de Peer Y."/>
            <person name="Friml J."/>
            <person name="Beilby M."/>
            <person name="Dolan L."/>
            <person name="Kohara Y."/>
            <person name="Sugano S."/>
            <person name="Fujiyama A."/>
            <person name="Delaux P.-M."/>
            <person name="Quint M."/>
            <person name="TheiBen G."/>
            <person name="Hagemann M."/>
            <person name="Harholt J."/>
            <person name="Dunand C."/>
            <person name="Zachgo S."/>
            <person name="Langdale J."/>
            <person name="Maumus F."/>
            <person name="Straeten D.V.D."/>
            <person name="Gould S.B."/>
            <person name="Rensing S.A."/>
        </authorList>
    </citation>
    <scope>NUCLEOTIDE SEQUENCE [LARGE SCALE GENOMIC DNA]</scope>
    <source>
        <strain evidence="2 3">S276</strain>
    </source>
</reference>
<dbReference type="Proteomes" id="UP000265515">
    <property type="component" value="Unassembled WGS sequence"/>
</dbReference>
<evidence type="ECO:0000313" key="3">
    <source>
        <dbReference type="Proteomes" id="UP000265515"/>
    </source>
</evidence>
<evidence type="ECO:0000313" key="2">
    <source>
        <dbReference type="EMBL" id="GBG62582.1"/>
    </source>
</evidence>
<comment type="caution">
    <text evidence="2">The sequence shown here is derived from an EMBL/GenBank/DDBJ whole genome shotgun (WGS) entry which is preliminary data.</text>
</comment>
<organism evidence="2 3">
    <name type="scientific">Chara braunii</name>
    <name type="common">Braun's stonewort</name>
    <dbReference type="NCBI Taxonomy" id="69332"/>
    <lineage>
        <taxon>Eukaryota</taxon>
        <taxon>Viridiplantae</taxon>
        <taxon>Streptophyta</taxon>
        <taxon>Charophyceae</taxon>
        <taxon>Charales</taxon>
        <taxon>Characeae</taxon>
        <taxon>Chara</taxon>
    </lineage>
</organism>
<gene>
    <name evidence="2" type="ORF">CBR_g31218</name>
</gene>
<dbReference type="Gramene" id="GBG62582">
    <property type="protein sequence ID" value="GBG62582"/>
    <property type="gene ID" value="CBR_g31218"/>
</dbReference>